<proteinExistence type="inferred from homology"/>
<dbReference type="CDD" id="cd08010">
    <property type="entry name" value="MltG_like"/>
    <property type="match status" value="1"/>
</dbReference>
<accession>A0A420WYN7</accession>
<evidence type="ECO:0000256" key="5">
    <source>
        <dbReference type="ARBA" id="ARBA00023239"/>
    </source>
</evidence>
<dbReference type="OrthoDB" id="9814591at2"/>
<evidence type="ECO:0000256" key="4">
    <source>
        <dbReference type="ARBA" id="ARBA00023136"/>
    </source>
</evidence>
<dbReference type="Gene3D" id="3.30.160.60">
    <property type="entry name" value="Classic Zinc Finger"/>
    <property type="match status" value="1"/>
</dbReference>
<name>A0A420WYN7_9GAMM</name>
<keyword evidence="9" id="KW-1185">Reference proteome</keyword>
<comment type="similarity">
    <text evidence="7">Belongs to the transglycosylase MltG family.</text>
</comment>
<dbReference type="RefSeq" id="WP_121172259.1">
    <property type="nucleotide sequence ID" value="NZ_RBIN01000003.1"/>
</dbReference>
<dbReference type="GO" id="GO:0071555">
    <property type="term" value="P:cell wall organization"/>
    <property type="evidence" value="ECO:0007669"/>
    <property type="project" value="UniProtKB-KW"/>
</dbReference>
<reference evidence="8 9" key="1">
    <citation type="submission" date="2018-10" db="EMBL/GenBank/DDBJ databases">
        <title>Genomic Encyclopedia of Type Strains, Phase IV (KMG-IV): sequencing the most valuable type-strain genomes for metagenomic binning, comparative biology and taxonomic classification.</title>
        <authorList>
            <person name="Goeker M."/>
        </authorList>
    </citation>
    <scope>NUCLEOTIDE SEQUENCE [LARGE SCALE GENOMIC DNA]</scope>
    <source>
        <strain evidence="8 9">DSM 23229</strain>
    </source>
</reference>
<dbReference type="Proteomes" id="UP000281975">
    <property type="component" value="Unassembled WGS sequence"/>
</dbReference>
<feature type="site" description="Important for catalytic activity" evidence="7">
    <location>
        <position position="217"/>
    </location>
</feature>
<dbReference type="PANTHER" id="PTHR30518">
    <property type="entry name" value="ENDOLYTIC MUREIN TRANSGLYCOSYLASE"/>
    <property type="match status" value="1"/>
</dbReference>
<dbReference type="NCBIfam" id="TIGR00247">
    <property type="entry name" value="endolytic transglycosylase MltG"/>
    <property type="match status" value="1"/>
</dbReference>
<dbReference type="GO" id="GO:0005886">
    <property type="term" value="C:plasma membrane"/>
    <property type="evidence" value="ECO:0007669"/>
    <property type="project" value="UniProtKB-UniRule"/>
</dbReference>
<dbReference type="InterPro" id="IPR003770">
    <property type="entry name" value="MLTG-like"/>
</dbReference>
<dbReference type="Gene3D" id="3.30.1490.480">
    <property type="entry name" value="Endolytic murein transglycosylase"/>
    <property type="match status" value="1"/>
</dbReference>
<dbReference type="EMBL" id="RBIN01000003">
    <property type="protein sequence ID" value="RKR06347.1"/>
    <property type="molecule type" value="Genomic_DNA"/>
</dbReference>
<evidence type="ECO:0000256" key="1">
    <source>
        <dbReference type="ARBA" id="ARBA00022475"/>
    </source>
</evidence>
<dbReference type="PANTHER" id="PTHR30518:SF2">
    <property type="entry name" value="ENDOLYTIC MUREIN TRANSGLYCOSYLASE"/>
    <property type="match status" value="1"/>
</dbReference>
<evidence type="ECO:0000256" key="6">
    <source>
        <dbReference type="ARBA" id="ARBA00023316"/>
    </source>
</evidence>
<dbReference type="EC" id="4.2.2.29" evidence="7"/>
<keyword evidence="3 7" id="KW-1133">Transmembrane helix</keyword>
<evidence type="ECO:0000256" key="3">
    <source>
        <dbReference type="ARBA" id="ARBA00022989"/>
    </source>
</evidence>
<keyword evidence="6 7" id="KW-0961">Cell wall biogenesis/degradation</keyword>
<comment type="function">
    <text evidence="7">Functions as a peptidoglycan terminase that cleaves nascent peptidoglycan strands endolytically to terminate their elongation.</text>
</comment>
<dbReference type="HAMAP" id="MF_02065">
    <property type="entry name" value="MltG"/>
    <property type="match status" value="1"/>
</dbReference>
<evidence type="ECO:0000256" key="7">
    <source>
        <dbReference type="HAMAP-Rule" id="MF_02065"/>
    </source>
</evidence>
<evidence type="ECO:0000256" key="2">
    <source>
        <dbReference type="ARBA" id="ARBA00022692"/>
    </source>
</evidence>
<gene>
    <name evidence="7" type="primary">mltG</name>
    <name evidence="8" type="ORF">C7446_1289</name>
</gene>
<evidence type="ECO:0000313" key="9">
    <source>
        <dbReference type="Proteomes" id="UP000281975"/>
    </source>
</evidence>
<comment type="catalytic activity">
    <reaction evidence="7">
        <text>a peptidoglycan chain = a peptidoglycan chain with N-acetyl-1,6-anhydromuramyl-[peptide] at the reducing end + a peptidoglycan chain with N-acetylglucosamine at the non-reducing end.</text>
        <dbReference type="EC" id="4.2.2.29"/>
    </reaction>
</comment>
<keyword evidence="5 7" id="KW-0456">Lyase</keyword>
<keyword evidence="2 7" id="KW-0812">Transmembrane</keyword>
<comment type="caution">
    <text evidence="8">The sequence shown here is derived from an EMBL/GenBank/DDBJ whole genome shotgun (WGS) entry which is preliminary data.</text>
</comment>
<protein>
    <recommendedName>
        <fullName evidence="7">Endolytic murein transglycosylase</fullName>
        <ecNumber evidence="7">4.2.2.29</ecNumber>
    </recommendedName>
    <alternativeName>
        <fullName evidence="7">Peptidoglycan lytic transglycosylase</fullName>
    </alternativeName>
    <alternativeName>
        <fullName evidence="7">Peptidoglycan polymerization terminase</fullName>
    </alternativeName>
</protein>
<keyword evidence="4 7" id="KW-0472">Membrane</keyword>
<dbReference type="GO" id="GO:0008932">
    <property type="term" value="F:lytic endotransglycosylase activity"/>
    <property type="evidence" value="ECO:0007669"/>
    <property type="project" value="UniProtKB-UniRule"/>
</dbReference>
<organism evidence="8 9">
    <name type="scientific">Kushneria sinocarnis</name>
    <dbReference type="NCBI Taxonomy" id="595502"/>
    <lineage>
        <taxon>Bacteria</taxon>
        <taxon>Pseudomonadati</taxon>
        <taxon>Pseudomonadota</taxon>
        <taxon>Gammaproteobacteria</taxon>
        <taxon>Oceanospirillales</taxon>
        <taxon>Halomonadaceae</taxon>
        <taxon>Kushneria</taxon>
    </lineage>
</organism>
<keyword evidence="7" id="KW-0997">Cell inner membrane</keyword>
<dbReference type="Pfam" id="PF02618">
    <property type="entry name" value="YceG"/>
    <property type="match status" value="1"/>
</dbReference>
<dbReference type="GO" id="GO:0009252">
    <property type="term" value="P:peptidoglycan biosynthetic process"/>
    <property type="evidence" value="ECO:0007669"/>
    <property type="project" value="UniProtKB-UniRule"/>
</dbReference>
<dbReference type="FunFam" id="3.30.160.60:FF:000242">
    <property type="entry name" value="Endolytic murein transglycosylase"/>
    <property type="match status" value="1"/>
</dbReference>
<dbReference type="AlphaFoldDB" id="A0A420WYN7"/>
<evidence type="ECO:0000313" key="8">
    <source>
        <dbReference type="EMBL" id="RKR06347.1"/>
    </source>
</evidence>
<keyword evidence="1 7" id="KW-1003">Cell membrane</keyword>
<sequence>MRWWKVALMAVLLMALIVAGSYGYWRYRMQAPIALEQSRVFEVMPGSGARQVIDRLAEQGIIDHRWPYRVVGVLEPQQLRHLRAGEFRLQPGMNAHQLLAKLSSNDIVTYELTIPEGWTLDRMRQRIDQTSRLAHDTRGMSDQALMEALGHGDQQGEGRFFPSTYRYHKGTSDLDIYRRAYARMQQEVQQAWSTRHEDLPIDTPYQALILASLIERETGVPEERARIAGVFVRRLERGMRLQTDPTVIYGLGEAYDGSLSRADLQKATAYNTYVIHGLPPTPIAMPGRDSLRAAVNPADGNSLYFVARGNGEHHFSATLKEHNAAVRRYILDRQ</sequence>